<evidence type="ECO:0000256" key="1">
    <source>
        <dbReference type="SAM" id="MobiDB-lite"/>
    </source>
</evidence>
<dbReference type="Proteomes" id="UP000286050">
    <property type="component" value="Unassembled WGS sequence"/>
</dbReference>
<name>A0A414FUE6_9ACTN</name>
<comment type="caution">
    <text evidence="2">The sequence shown here is derived from an EMBL/GenBank/DDBJ whole genome shotgun (WGS) entry which is preliminary data.</text>
</comment>
<organism evidence="2 3">
    <name type="scientific">Collinsella intestinalis</name>
    <dbReference type="NCBI Taxonomy" id="147207"/>
    <lineage>
        <taxon>Bacteria</taxon>
        <taxon>Bacillati</taxon>
        <taxon>Actinomycetota</taxon>
        <taxon>Coriobacteriia</taxon>
        <taxon>Coriobacteriales</taxon>
        <taxon>Coriobacteriaceae</taxon>
        <taxon>Collinsella</taxon>
    </lineage>
</organism>
<evidence type="ECO:0000313" key="2">
    <source>
        <dbReference type="EMBL" id="RHD54587.1"/>
    </source>
</evidence>
<dbReference type="AlphaFoldDB" id="A0A414FUE6"/>
<accession>A0A414FUE6</accession>
<sequence>MSPDERPAARVSPADGQAGRKGSARIARLERAMGFTWQFNGAQAPFLFYGAGRSEARRRHLDILIE</sequence>
<protein>
    <submittedName>
        <fullName evidence="2">Uncharacterized protein</fullName>
    </submittedName>
</protein>
<gene>
    <name evidence="2" type="ORF">DW787_07410</name>
</gene>
<reference evidence="2 3" key="1">
    <citation type="submission" date="2018-08" db="EMBL/GenBank/DDBJ databases">
        <title>A genome reference for cultivated species of the human gut microbiota.</title>
        <authorList>
            <person name="Zou Y."/>
            <person name="Xue W."/>
            <person name="Luo G."/>
        </authorList>
    </citation>
    <scope>NUCLEOTIDE SEQUENCE [LARGE SCALE GENOMIC DNA]</scope>
    <source>
        <strain evidence="2 3">AM30-5LB</strain>
    </source>
</reference>
<proteinExistence type="predicted"/>
<evidence type="ECO:0000313" key="3">
    <source>
        <dbReference type="Proteomes" id="UP000286050"/>
    </source>
</evidence>
<feature type="region of interest" description="Disordered" evidence="1">
    <location>
        <begin position="1"/>
        <end position="23"/>
    </location>
</feature>
<dbReference type="EMBL" id="QSJI01000008">
    <property type="protein sequence ID" value="RHD54587.1"/>
    <property type="molecule type" value="Genomic_DNA"/>
</dbReference>